<feature type="domain" description="Rhodopsin" evidence="8">
    <location>
        <begin position="46"/>
        <end position="285"/>
    </location>
</feature>
<gene>
    <name evidence="9" type="ORF">JMJ77_010073</name>
</gene>
<organism evidence="9 10">
    <name type="scientific">Colletotrichum scovillei</name>
    <dbReference type="NCBI Taxonomy" id="1209932"/>
    <lineage>
        <taxon>Eukaryota</taxon>
        <taxon>Fungi</taxon>
        <taxon>Dikarya</taxon>
        <taxon>Ascomycota</taxon>
        <taxon>Pezizomycotina</taxon>
        <taxon>Sordariomycetes</taxon>
        <taxon>Hypocreomycetidae</taxon>
        <taxon>Glomerellales</taxon>
        <taxon>Glomerellaceae</taxon>
        <taxon>Colletotrichum</taxon>
        <taxon>Colletotrichum acutatum species complex</taxon>
    </lineage>
</organism>
<feature type="region of interest" description="Disordered" evidence="6">
    <location>
        <begin position="361"/>
        <end position="380"/>
    </location>
</feature>
<comment type="similarity">
    <text evidence="5">Belongs to the SAT4 family.</text>
</comment>
<dbReference type="PANTHER" id="PTHR33048:SF163">
    <property type="entry name" value="INTEGRAL MEMBRANE PROTEIN (AFU_ORTHOLOGUE AFUA_8G05510)"/>
    <property type="match status" value="1"/>
</dbReference>
<proteinExistence type="inferred from homology"/>
<comment type="caution">
    <text evidence="9">The sequence shown here is derived from an EMBL/GenBank/DDBJ whole genome shotgun (WGS) entry which is preliminary data.</text>
</comment>
<evidence type="ECO:0000256" key="2">
    <source>
        <dbReference type="ARBA" id="ARBA00022692"/>
    </source>
</evidence>
<evidence type="ECO:0000256" key="4">
    <source>
        <dbReference type="ARBA" id="ARBA00023136"/>
    </source>
</evidence>
<feature type="transmembrane region" description="Helical" evidence="7">
    <location>
        <begin position="30"/>
        <end position="49"/>
    </location>
</feature>
<protein>
    <recommendedName>
        <fullName evidence="8">Rhodopsin domain-containing protein</fullName>
    </recommendedName>
</protein>
<keyword evidence="3 7" id="KW-1133">Transmembrane helix</keyword>
<dbReference type="GO" id="GO:0016020">
    <property type="term" value="C:membrane"/>
    <property type="evidence" value="ECO:0007669"/>
    <property type="project" value="UniProtKB-SubCell"/>
</dbReference>
<feature type="compositionally biased region" description="Polar residues" evidence="6">
    <location>
        <begin position="366"/>
        <end position="380"/>
    </location>
</feature>
<feature type="region of interest" description="Disordered" evidence="6">
    <location>
        <begin position="291"/>
        <end position="319"/>
    </location>
</feature>
<comment type="subcellular location">
    <subcellularLocation>
        <location evidence="1">Membrane</location>
        <topology evidence="1">Multi-pass membrane protein</topology>
    </subcellularLocation>
</comment>
<evidence type="ECO:0000256" key="3">
    <source>
        <dbReference type="ARBA" id="ARBA00022989"/>
    </source>
</evidence>
<dbReference type="InterPro" id="IPR052337">
    <property type="entry name" value="SAT4-like"/>
</dbReference>
<feature type="transmembrane region" description="Helical" evidence="7">
    <location>
        <begin position="260"/>
        <end position="280"/>
    </location>
</feature>
<feature type="transmembrane region" description="Helical" evidence="7">
    <location>
        <begin position="61"/>
        <end position="85"/>
    </location>
</feature>
<dbReference type="PANTHER" id="PTHR33048">
    <property type="entry name" value="PTH11-LIKE INTEGRAL MEMBRANE PROTEIN (AFU_ORTHOLOGUE AFUA_5G11245)"/>
    <property type="match status" value="1"/>
</dbReference>
<evidence type="ECO:0000256" key="5">
    <source>
        <dbReference type="ARBA" id="ARBA00038359"/>
    </source>
</evidence>
<keyword evidence="4 7" id="KW-0472">Membrane</keyword>
<name>A0A9P7U4U2_9PEZI</name>
<evidence type="ECO:0000256" key="1">
    <source>
        <dbReference type="ARBA" id="ARBA00004141"/>
    </source>
</evidence>
<feature type="transmembrane region" description="Helical" evidence="7">
    <location>
        <begin position="188"/>
        <end position="208"/>
    </location>
</feature>
<dbReference type="Pfam" id="PF20684">
    <property type="entry name" value="Fung_rhodopsin"/>
    <property type="match status" value="1"/>
</dbReference>
<evidence type="ECO:0000259" key="8">
    <source>
        <dbReference type="Pfam" id="PF20684"/>
    </source>
</evidence>
<feature type="transmembrane region" description="Helical" evidence="7">
    <location>
        <begin position="140"/>
        <end position="168"/>
    </location>
</feature>
<keyword evidence="2 7" id="KW-0812">Transmembrane</keyword>
<feature type="transmembrane region" description="Helical" evidence="7">
    <location>
        <begin position="105"/>
        <end position="128"/>
    </location>
</feature>
<reference evidence="9" key="1">
    <citation type="submission" date="2021-05" db="EMBL/GenBank/DDBJ databases">
        <title>Comparative genomics of three Colletotrichum scovillei strains and genetic complementation revealed genes involved fungal growth and virulence on chili pepper.</title>
        <authorList>
            <person name="Hsieh D.-K."/>
            <person name="Chuang S.-C."/>
            <person name="Chen C.-Y."/>
            <person name="Chao Y.-T."/>
            <person name="Lu M.-Y.J."/>
            <person name="Lee M.-H."/>
            <person name="Shih M.-C."/>
        </authorList>
    </citation>
    <scope>NUCLEOTIDE SEQUENCE</scope>
    <source>
        <strain evidence="9">Coll-153</strain>
    </source>
</reference>
<feature type="transmembrane region" description="Helical" evidence="7">
    <location>
        <begin position="220"/>
        <end position="240"/>
    </location>
</feature>
<evidence type="ECO:0000313" key="10">
    <source>
        <dbReference type="Proteomes" id="UP000699042"/>
    </source>
</evidence>
<accession>A0A9P7U4U2</accession>
<evidence type="ECO:0000313" key="9">
    <source>
        <dbReference type="EMBL" id="KAG7041966.1"/>
    </source>
</evidence>
<evidence type="ECO:0000256" key="7">
    <source>
        <dbReference type="SAM" id="Phobius"/>
    </source>
</evidence>
<dbReference type="AlphaFoldDB" id="A0A9P7U4U2"/>
<dbReference type="EMBL" id="JAESDN010000013">
    <property type="protein sequence ID" value="KAG7041966.1"/>
    <property type="molecule type" value="Genomic_DNA"/>
</dbReference>
<keyword evidence="10" id="KW-1185">Reference proteome</keyword>
<dbReference type="Proteomes" id="UP000699042">
    <property type="component" value="Unassembled WGS sequence"/>
</dbReference>
<sequence length="380" mass="40965">MALDPLIKAAFGSPPEGIDLTENQATKNNAIVIILLSIATFSVAGRLIARGKYGPGLSLDDYAIVVALLFVAATAGMVIAIGQAGAGRHVWALSVDDLVQTSKLLYIYSFVFCTAVLTTKISILLFYWRVFMGNMLSFRFSIWTGAFLVGSYPVYFMITMGVCCSPLSHYWTQFKGTTGTCINVGRFFFILAIINLITDVILLVIPVPEILKLQMRKDKKIAVCGILGLGGFVCIASAVRVHYLNVFSTATDVTWMMGPVAIWSSVEPSVGIFSACLPSFKPLLRALRGKHVHSSGSDGKDSAYPLGSRGGPRSTKPRLRLDDEVALQSRAIGGGGSGSVHSGTDSEFGCHIHVRLTSQDSRDQVSCDQNSDMVNTSLPY</sequence>
<dbReference type="InterPro" id="IPR049326">
    <property type="entry name" value="Rhodopsin_dom_fungi"/>
</dbReference>
<evidence type="ECO:0000256" key="6">
    <source>
        <dbReference type="SAM" id="MobiDB-lite"/>
    </source>
</evidence>